<dbReference type="EMBL" id="JADBDZ010000001">
    <property type="protein sequence ID" value="MBE1533933.1"/>
    <property type="molecule type" value="Genomic_DNA"/>
</dbReference>
<gene>
    <name evidence="3" type="ORF">H4W34_003766</name>
</gene>
<evidence type="ECO:0000313" key="4">
    <source>
        <dbReference type="Proteomes" id="UP000627838"/>
    </source>
</evidence>
<feature type="domain" description="SAF" evidence="2">
    <location>
        <begin position="35"/>
        <end position="95"/>
    </location>
</feature>
<dbReference type="InterPro" id="IPR013974">
    <property type="entry name" value="SAF"/>
</dbReference>
<dbReference type="SMART" id="SM00858">
    <property type="entry name" value="SAF"/>
    <property type="match status" value="1"/>
</dbReference>
<dbReference type="Proteomes" id="UP000627838">
    <property type="component" value="Unassembled WGS sequence"/>
</dbReference>
<keyword evidence="4" id="KW-1185">Reference proteome</keyword>
<protein>
    <recommendedName>
        <fullName evidence="2">SAF domain-containing protein</fullName>
    </recommendedName>
</protein>
<name>A0ABR9JTP5_9ACTN</name>
<evidence type="ECO:0000313" key="3">
    <source>
        <dbReference type="EMBL" id="MBE1533933.1"/>
    </source>
</evidence>
<evidence type="ECO:0000259" key="2">
    <source>
        <dbReference type="SMART" id="SM00858"/>
    </source>
</evidence>
<dbReference type="CDD" id="cd11614">
    <property type="entry name" value="SAF_CpaB_FlgA_like"/>
    <property type="match status" value="1"/>
</dbReference>
<proteinExistence type="predicted"/>
<dbReference type="Pfam" id="PF08666">
    <property type="entry name" value="SAF"/>
    <property type="match status" value="1"/>
</dbReference>
<accession>A0ABR9JTP5</accession>
<feature type="region of interest" description="Disordered" evidence="1">
    <location>
        <begin position="132"/>
        <end position="196"/>
    </location>
</feature>
<evidence type="ECO:0000256" key="1">
    <source>
        <dbReference type="SAM" id="MobiDB-lite"/>
    </source>
</evidence>
<comment type="caution">
    <text evidence="3">The sequence shown here is derived from an EMBL/GenBank/DDBJ whole genome shotgun (WGS) entry which is preliminary data.</text>
</comment>
<dbReference type="RefSeq" id="WP_192760392.1">
    <property type="nucleotide sequence ID" value="NZ_JADBDZ010000001.1"/>
</dbReference>
<reference evidence="3 4" key="1">
    <citation type="submission" date="2020-10" db="EMBL/GenBank/DDBJ databases">
        <title>Sequencing the genomes of 1000 actinobacteria strains.</title>
        <authorList>
            <person name="Klenk H.-P."/>
        </authorList>
    </citation>
    <scope>NUCLEOTIDE SEQUENCE [LARGE SCALE GENOMIC DNA]</scope>
    <source>
        <strain evidence="3 4">DSM 46744</strain>
    </source>
</reference>
<organism evidence="3 4">
    <name type="scientific">Actinomadura algeriensis</name>
    <dbReference type="NCBI Taxonomy" id="1679523"/>
    <lineage>
        <taxon>Bacteria</taxon>
        <taxon>Bacillati</taxon>
        <taxon>Actinomycetota</taxon>
        <taxon>Actinomycetes</taxon>
        <taxon>Streptosporangiales</taxon>
        <taxon>Thermomonosporaceae</taxon>
        <taxon>Actinomadura</taxon>
    </lineage>
</organism>
<sequence length="297" mass="30008">MSRLARSRRPLAALFAAAAAWLALLALRPGPPPAVRVLAAARDLPAGATLAPSDVRPVSLPPESVPSGALRADAAGRVLAGPMRRGEPLTDVRVIGDRLLRGYGPDKVATPIRIADADTARLLRPGDRIDVLAAPPTSPHGETPMPAPFAPTHQSTPAPAHPPPPAQPASAHMDAPVRTPPARLDAPAPPQTAYMDVPAPTSAYAEAAAGPQSAHADAPARGVGGSVGGFASRTAVRGDGAPWGSARVVASAVPVIAVPTQDQKGTRDGALIVLATSRSQASALAGARTDLSVTITT</sequence>